<reference evidence="12" key="1">
    <citation type="submission" date="2023-08" db="EMBL/GenBank/DDBJ databases">
        <title>Reference Genome Resource for the Citrus Pathogen Phytophthora citrophthora.</title>
        <authorList>
            <person name="Moller H."/>
            <person name="Coetzee B."/>
            <person name="Rose L.J."/>
            <person name="Van Niekerk J.M."/>
        </authorList>
    </citation>
    <scope>NUCLEOTIDE SEQUENCE</scope>
    <source>
        <strain evidence="12">STE-U-9442</strain>
    </source>
</reference>
<organism evidence="12 13">
    <name type="scientific">Phytophthora citrophthora</name>
    <dbReference type="NCBI Taxonomy" id="4793"/>
    <lineage>
        <taxon>Eukaryota</taxon>
        <taxon>Sar</taxon>
        <taxon>Stramenopiles</taxon>
        <taxon>Oomycota</taxon>
        <taxon>Peronosporomycetes</taxon>
        <taxon>Peronosporales</taxon>
        <taxon>Peronosporaceae</taxon>
        <taxon>Phytophthora</taxon>
    </lineage>
</organism>
<dbReference type="PANTHER" id="PTHR31646:SF1">
    <property type="entry name" value="ALPHA-1,2-MANNOSYLTRANSFERASE MNN2"/>
    <property type="match status" value="1"/>
</dbReference>
<comment type="subcellular location">
    <subcellularLocation>
        <location evidence="10">Endomembrane system</location>
        <topology evidence="10">Single-pass membrane protein</topology>
    </subcellularLocation>
    <subcellularLocation>
        <location evidence="1">Golgi apparatus membrane</location>
    </subcellularLocation>
    <subcellularLocation>
        <location evidence="2">Membrane</location>
        <topology evidence="2">Single-pass type II membrane protein</topology>
    </subcellularLocation>
</comment>
<evidence type="ECO:0000256" key="3">
    <source>
        <dbReference type="ARBA" id="ARBA00009105"/>
    </source>
</evidence>
<comment type="caution">
    <text evidence="12">The sequence shown here is derived from an EMBL/GenBank/DDBJ whole genome shotgun (WGS) entry which is preliminary data.</text>
</comment>
<dbReference type="Proteomes" id="UP001259832">
    <property type="component" value="Unassembled WGS sequence"/>
</dbReference>
<accession>A0AAD9GS10</accession>
<evidence type="ECO:0000313" key="12">
    <source>
        <dbReference type="EMBL" id="KAK1943183.1"/>
    </source>
</evidence>
<dbReference type="Gene3D" id="3.90.550.10">
    <property type="entry name" value="Spore Coat Polysaccharide Biosynthesis Protein SpsA, Chain A"/>
    <property type="match status" value="1"/>
</dbReference>
<evidence type="ECO:0000256" key="11">
    <source>
        <dbReference type="SAM" id="Phobius"/>
    </source>
</evidence>
<keyword evidence="13" id="KW-1185">Reference proteome</keyword>
<evidence type="ECO:0000256" key="10">
    <source>
        <dbReference type="ARBA" id="ARBA00037847"/>
    </source>
</evidence>
<evidence type="ECO:0000256" key="2">
    <source>
        <dbReference type="ARBA" id="ARBA00004606"/>
    </source>
</evidence>
<dbReference type="GO" id="GO:0046354">
    <property type="term" value="P:mannan biosynthetic process"/>
    <property type="evidence" value="ECO:0007669"/>
    <property type="project" value="TreeGrafter"/>
</dbReference>
<evidence type="ECO:0000256" key="8">
    <source>
        <dbReference type="ARBA" id="ARBA00023034"/>
    </source>
</evidence>
<protein>
    <submittedName>
        <fullName evidence="12">Uncharacterized protein</fullName>
    </submittedName>
</protein>
<keyword evidence="4" id="KW-0808">Transferase</keyword>
<keyword evidence="7 11" id="KW-1133">Transmembrane helix</keyword>
<keyword evidence="9 11" id="KW-0472">Membrane</keyword>
<dbReference type="GO" id="GO:0000139">
    <property type="term" value="C:Golgi membrane"/>
    <property type="evidence" value="ECO:0007669"/>
    <property type="project" value="UniProtKB-SubCell"/>
</dbReference>
<keyword evidence="5 11" id="KW-0812">Transmembrane</keyword>
<dbReference type="PANTHER" id="PTHR31646">
    <property type="entry name" value="ALPHA-1,2-MANNOSYLTRANSFERASE MNN2"/>
    <property type="match status" value="1"/>
</dbReference>
<dbReference type="InterPro" id="IPR029044">
    <property type="entry name" value="Nucleotide-diphossugar_trans"/>
</dbReference>
<evidence type="ECO:0000256" key="1">
    <source>
        <dbReference type="ARBA" id="ARBA00004394"/>
    </source>
</evidence>
<dbReference type="AlphaFoldDB" id="A0AAD9GS10"/>
<evidence type="ECO:0000256" key="7">
    <source>
        <dbReference type="ARBA" id="ARBA00022989"/>
    </source>
</evidence>
<dbReference type="InterPro" id="IPR022751">
    <property type="entry name" value="Alpha_mannosyltransferase"/>
</dbReference>
<keyword evidence="8" id="KW-0333">Golgi apparatus</keyword>
<keyword evidence="6" id="KW-0735">Signal-anchor</keyword>
<evidence type="ECO:0000256" key="9">
    <source>
        <dbReference type="ARBA" id="ARBA00023136"/>
    </source>
</evidence>
<evidence type="ECO:0000313" key="13">
    <source>
        <dbReference type="Proteomes" id="UP001259832"/>
    </source>
</evidence>
<dbReference type="Pfam" id="PF11051">
    <property type="entry name" value="Mannosyl_trans3"/>
    <property type="match status" value="2"/>
</dbReference>
<evidence type="ECO:0000256" key="4">
    <source>
        <dbReference type="ARBA" id="ARBA00022679"/>
    </source>
</evidence>
<dbReference type="EMBL" id="JASMQC010000008">
    <property type="protein sequence ID" value="KAK1943183.1"/>
    <property type="molecule type" value="Genomic_DNA"/>
</dbReference>
<feature type="transmembrane region" description="Helical" evidence="11">
    <location>
        <begin position="23"/>
        <end position="44"/>
    </location>
</feature>
<dbReference type="GO" id="GO:0000026">
    <property type="term" value="F:alpha-1,2-mannosyltransferase activity"/>
    <property type="evidence" value="ECO:0007669"/>
    <property type="project" value="TreeGrafter"/>
</dbReference>
<evidence type="ECO:0000256" key="5">
    <source>
        <dbReference type="ARBA" id="ARBA00022692"/>
    </source>
</evidence>
<name>A0AAD9GS10_9STRA</name>
<gene>
    <name evidence="12" type="ORF">P3T76_005820</name>
</gene>
<proteinExistence type="inferred from homology"/>
<sequence length="531" mass="60725">MSAALEPTKTNIRSGRARRWRPWLIGCLVLCNVLCLALGIMLTIRSPDKIHLRENILLDDLMFGKLHADSTPVTTVRRLKCLGWRNTGGCSPEGPREPEKDLDCESKIPDGFSGFCEVEDQDTHETFAVMRRTCAKGKPGAVIRCADAPGFFNFRAEVQQVIDKTLESGFELPNINNSQHQRGIVMVVYPALIPSAYATLRALREVHGSRLPIEIWSRPDEFRRAPGALNPLKALALNDTRGGMTFRQINHPRAVGYAAKVHAIYHSHFEQILFLDADNVPVRDPSYLFELPEYLQSGAVFWPDYWHPDHSIFFINQDSLVWQLLDLPFVDMFEQESGQLLIDRRRHAAPLELVNFYAKHRPDYFSLMNLAWGDKDLFRFAWLKLDASFHMIKTPPSVAGKVYGDSFCGMTMVQHDPKGDVIFLHRNQMKLTGKPPVSKSHSNLPNTTDTFPDPAMWTHLLSFRSSSPRAKYIIQGHWESQFSDKRRCFGRREMDRNQDFYSEKFADSSFSSLETNLRRFAMEAAQFDKKG</sequence>
<dbReference type="SUPFAM" id="SSF53448">
    <property type="entry name" value="Nucleotide-diphospho-sugar transferases"/>
    <property type="match status" value="1"/>
</dbReference>
<comment type="similarity">
    <text evidence="3">Belongs to the MNN1/MNT family.</text>
</comment>
<evidence type="ECO:0000256" key="6">
    <source>
        <dbReference type="ARBA" id="ARBA00022968"/>
    </source>
</evidence>